<protein>
    <submittedName>
        <fullName evidence="1">Uncharacterized protein</fullName>
    </submittedName>
</protein>
<dbReference type="Proteomes" id="UP000317940">
    <property type="component" value="Unassembled WGS sequence"/>
</dbReference>
<dbReference type="EMBL" id="VIWT01000001">
    <property type="protein sequence ID" value="TWF98255.1"/>
    <property type="molecule type" value="Genomic_DNA"/>
</dbReference>
<dbReference type="RefSeq" id="WP_145904718.1">
    <property type="nucleotide sequence ID" value="NZ_BAAAMZ010000031.1"/>
</dbReference>
<gene>
    <name evidence="1" type="ORF">FHX73_112061</name>
</gene>
<dbReference type="Pfam" id="PF19561">
    <property type="entry name" value="DUF6083"/>
    <property type="match status" value="1"/>
</dbReference>
<dbReference type="InterPro" id="IPR045729">
    <property type="entry name" value="DUF6083"/>
</dbReference>
<evidence type="ECO:0000313" key="2">
    <source>
        <dbReference type="Proteomes" id="UP000317940"/>
    </source>
</evidence>
<name>A0A561UFX3_9ACTN</name>
<dbReference type="OrthoDB" id="4218357at2"/>
<dbReference type="AlphaFoldDB" id="A0A561UFX3"/>
<organism evidence="1 2">
    <name type="scientific">Kitasatospora viridis</name>
    <dbReference type="NCBI Taxonomy" id="281105"/>
    <lineage>
        <taxon>Bacteria</taxon>
        <taxon>Bacillati</taxon>
        <taxon>Actinomycetota</taxon>
        <taxon>Actinomycetes</taxon>
        <taxon>Kitasatosporales</taxon>
        <taxon>Streptomycetaceae</taxon>
        <taxon>Kitasatospora</taxon>
    </lineage>
</organism>
<reference evidence="1 2" key="1">
    <citation type="submission" date="2019-06" db="EMBL/GenBank/DDBJ databases">
        <title>Sequencing the genomes of 1000 actinobacteria strains.</title>
        <authorList>
            <person name="Klenk H.-P."/>
        </authorList>
    </citation>
    <scope>NUCLEOTIDE SEQUENCE [LARGE SCALE GENOMIC DNA]</scope>
    <source>
        <strain evidence="1 2">DSM 44826</strain>
    </source>
</reference>
<comment type="caution">
    <text evidence="1">The sequence shown here is derived from an EMBL/GenBank/DDBJ whole genome shotgun (WGS) entry which is preliminary data.</text>
</comment>
<evidence type="ECO:0000313" key="1">
    <source>
        <dbReference type="EMBL" id="TWF98255.1"/>
    </source>
</evidence>
<proteinExistence type="predicted"/>
<keyword evidence="2" id="KW-1185">Reference proteome</keyword>
<sequence length="174" mass="19348">MAGQERSEGFTACWWCGRVGGSWHSAARAVLCGACVPRVPAAKREVREPVPLGEAVLAVQRYLARRSRALADGYESVGRCRHCQREATWHLTARGRWILLDPDNHPTADVPHGRRWHLDRFGTVVHPPGTTPHCRVVHWDVCPGLPAPRDPYLALVRARLRGGGRGQWDQKGSS</sequence>
<accession>A0A561UFX3</accession>